<feature type="compositionally biased region" description="Polar residues" evidence="1">
    <location>
        <begin position="276"/>
        <end position="286"/>
    </location>
</feature>
<feature type="compositionally biased region" description="Basic and acidic residues" evidence="1">
    <location>
        <begin position="40"/>
        <end position="52"/>
    </location>
</feature>
<name>A0ABX3CGR4_9NEIS</name>
<evidence type="ECO:0000313" key="2">
    <source>
        <dbReference type="EMBL" id="OHX21152.1"/>
    </source>
</evidence>
<feature type="compositionally biased region" description="Basic residues" evidence="1">
    <location>
        <begin position="314"/>
        <end position="324"/>
    </location>
</feature>
<feature type="region of interest" description="Disordered" evidence="1">
    <location>
        <begin position="1"/>
        <end position="52"/>
    </location>
</feature>
<sequence length="324" mass="36723">MMMKSKLDKSTLPGGDPNSPQAQHKKSSSRQADINSHNTADQERPLVAHPEADDSALEELLAFIASRPDTDDYDIPDMRIPEEISACLPESEEEATELLEQLEEWNAGSASFPVGEARFLKWMNSPLPSLARGIQQALLEMQPPLLSSNLRNYDMISDLLDNPENLTVLQEDALITLRVLLIMQRRRASKGELDRNKMRILDMLSRLRRELPIWQKQGRLHRVHKAQTEAGKRSSKYAWAYPKWRGLALEMWEGGAGFESVISEIQRRHHISSANSFGRSTLSNSKPNEKPSRNTIRSFLDQLHAETGLGQKSTRGRKPRAKIQ</sequence>
<proteinExistence type="predicted"/>
<organism evidence="2 3">
    <name type="scientific">Chromobacterium sphagni</name>
    <dbReference type="NCBI Taxonomy" id="1903179"/>
    <lineage>
        <taxon>Bacteria</taxon>
        <taxon>Pseudomonadati</taxon>
        <taxon>Pseudomonadota</taxon>
        <taxon>Betaproteobacteria</taxon>
        <taxon>Neisseriales</taxon>
        <taxon>Chromobacteriaceae</taxon>
        <taxon>Chromobacterium</taxon>
    </lineage>
</organism>
<feature type="compositionally biased region" description="Polar residues" evidence="1">
    <location>
        <begin position="29"/>
        <end position="39"/>
    </location>
</feature>
<gene>
    <name evidence="2" type="ORF">BI344_01010</name>
</gene>
<evidence type="ECO:0000256" key="1">
    <source>
        <dbReference type="SAM" id="MobiDB-lite"/>
    </source>
</evidence>
<keyword evidence="3" id="KW-1185">Reference proteome</keyword>
<feature type="region of interest" description="Disordered" evidence="1">
    <location>
        <begin position="276"/>
        <end position="324"/>
    </location>
</feature>
<accession>A0ABX3CGR4</accession>
<reference evidence="2 3" key="1">
    <citation type="submission" date="2016-09" db="EMBL/GenBank/DDBJ databases">
        <title>Chromobacterium muskegensis sp. nov., an insecticidal bacterium isolated from Sphagnum bogs.</title>
        <authorList>
            <person name="Sparks M.E."/>
            <person name="Blackburn M.B."/>
            <person name="Gundersen-Rindal D.E."/>
            <person name="Mitchell A."/>
            <person name="Farrar R."/>
            <person name="Kuhar D."/>
        </authorList>
    </citation>
    <scope>NUCLEOTIDE SEQUENCE [LARGE SCALE GENOMIC DNA]</scope>
    <source>
        <strain evidence="2 3">14B-1</strain>
    </source>
</reference>
<evidence type="ECO:0000313" key="3">
    <source>
        <dbReference type="Proteomes" id="UP000180280"/>
    </source>
</evidence>
<protein>
    <submittedName>
        <fullName evidence="2">Uncharacterized protein</fullName>
    </submittedName>
</protein>
<dbReference type="EMBL" id="MKCT01000001">
    <property type="protein sequence ID" value="OHX21152.1"/>
    <property type="molecule type" value="Genomic_DNA"/>
</dbReference>
<comment type="caution">
    <text evidence="2">The sequence shown here is derived from an EMBL/GenBank/DDBJ whole genome shotgun (WGS) entry which is preliminary data.</text>
</comment>
<dbReference type="Proteomes" id="UP000180280">
    <property type="component" value="Unassembled WGS sequence"/>
</dbReference>